<dbReference type="InterPro" id="IPR029045">
    <property type="entry name" value="ClpP/crotonase-like_dom_sf"/>
</dbReference>
<dbReference type="GeneID" id="100369239"/>
<dbReference type="PANTHER" id="PTHR11941:SF45">
    <property type="entry name" value="ENOYL-COA DELTA ISOMERASE 1, MITOCHONDRIAL"/>
    <property type="match status" value="1"/>
</dbReference>
<comment type="similarity">
    <text evidence="1 2">Belongs to the enoyl-CoA hydratase/isomerase family.</text>
</comment>
<name>A0ABM0MMT2_SACKO</name>
<dbReference type="RefSeq" id="XP_006821323.1">
    <property type="nucleotide sequence ID" value="XM_006821260.1"/>
</dbReference>
<evidence type="ECO:0000256" key="1">
    <source>
        <dbReference type="ARBA" id="ARBA00005254"/>
    </source>
</evidence>
<dbReference type="SUPFAM" id="SSF52096">
    <property type="entry name" value="ClpP/crotonase"/>
    <property type="match status" value="1"/>
</dbReference>
<dbReference type="Pfam" id="PF00378">
    <property type="entry name" value="ECH_1"/>
    <property type="match status" value="1"/>
</dbReference>
<evidence type="ECO:0000256" key="2">
    <source>
        <dbReference type="RuleBase" id="RU003707"/>
    </source>
</evidence>
<sequence>SGLRLPFRCSGKAALLNKSVLPLSAAIKRGYTDSSTELLQVEKDPENEAVAILRLNRRPVNGLNKQLLNDLSITLEKLQNDKTYRGIILTSMVPNIFSAGLDITEFYQKKPEETDAFWRTLQDVFLRLYGSKLVTIAAISGHSPAGGCLLAMACDYRVMATGKYTIGLNETLLGIIAPFWFIETMKNTIGHRETEKSLQLGKLYSPEQAENIGLVDQICPPDDVLGCARKEMVKWLKIPDHARILTKQLMRNELINNLSSKRKEDIYNFTSFVQKDSIQRSLGLYLESLKKKKS</sequence>
<evidence type="ECO:0000313" key="4">
    <source>
        <dbReference type="RefSeq" id="XP_006821323.1"/>
    </source>
</evidence>
<dbReference type="PANTHER" id="PTHR11941">
    <property type="entry name" value="ENOYL-COA HYDRATASE-RELATED"/>
    <property type="match status" value="1"/>
</dbReference>
<dbReference type="InterPro" id="IPR001753">
    <property type="entry name" value="Enoyl-CoA_hydra/iso"/>
</dbReference>
<proteinExistence type="inferred from homology"/>
<dbReference type="CDD" id="cd06558">
    <property type="entry name" value="crotonase-like"/>
    <property type="match status" value="1"/>
</dbReference>
<organism evidence="3 4">
    <name type="scientific">Saccoglossus kowalevskii</name>
    <name type="common">Acorn worm</name>
    <dbReference type="NCBI Taxonomy" id="10224"/>
    <lineage>
        <taxon>Eukaryota</taxon>
        <taxon>Metazoa</taxon>
        <taxon>Hemichordata</taxon>
        <taxon>Enteropneusta</taxon>
        <taxon>Harrimaniidae</taxon>
        <taxon>Saccoglossus</taxon>
    </lineage>
</organism>
<dbReference type="PROSITE" id="PS00166">
    <property type="entry name" value="ENOYL_COA_HYDRATASE"/>
    <property type="match status" value="1"/>
</dbReference>
<dbReference type="Gene3D" id="6.10.250.170">
    <property type="match status" value="1"/>
</dbReference>
<protein>
    <submittedName>
        <fullName evidence="4">Enoyl-CoA delta isomerase 1, mitochondrial-like</fullName>
    </submittedName>
</protein>
<evidence type="ECO:0000313" key="3">
    <source>
        <dbReference type="Proteomes" id="UP000694865"/>
    </source>
</evidence>
<dbReference type="Proteomes" id="UP000694865">
    <property type="component" value="Unplaced"/>
</dbReference>
<gene>
    <name evidence="4" type="primary">LOC100369239</name>
</gene>
<accession>A0ABM0MMT2</accession>
<keyword evidence="3" id="KW-1185">Reference proteome</keyword>
<dbReference type="InterPro" id="IPR018376">
    <property type="entry name" value="Enoyl-CoA_hyd/isom_CS"/>
</dbReference>
<feature type="non-terminal residue" evidence="4">
    <location>
        <position position="1"/>
    </location>
</feature>
<dbReference type="Gene3D" id="3.90.226.10">
    <property type="entry name" value="2-enoyl-CoA Hydratase, Chain A, domain 1"/>
    <property type="match status" value="1"/>
</dbReference>
<reference evidence="4" key="1">
    <citation type="submission" date="2025-08" db="UniProtKB">
        <authorList>
            <consortium name="RefSeq"/>
        </authorList>
    </citation>
    <scope>IDENTIFICATION</scope>
    <source>
        <tissue evidence="4">Testes</tissue>
    </source>
</reference>